<dbReference type="AlphaFoldDB" id="A0A923L1B8"/>
<comment type="caution">
    <text evidence="1">The sequence shown here is derived from an EMBL/GenBank/DDBJ whole genome shotgun (WGS) entry which is preliminary data.</text>
</comment>
<keyword evidence="2" id="KW-1185">Reference proteome</keyword>
<dbReference type="Proteomes" id="UP000659630">
    <property type="component" value="Unassembled WGS sequence"/>
</dbReference>
<sequence>MINYCCYPEEKAVFQFAKRKMSAVQTEKNAAVKPKKEEKTIKKVTSDAKNKSI</sequence>
<name>A0A923L1B8_9FIRM</name>
<organism evidence="1 2">
    <name type="scientific">Anaerofilum hominis</name>
    <dbReference type="NCBI Taxonomy" id="2763016"/>
    <lineage>
        <taxon>Bacteria</taxon>
        <taxon>Bacillati</taxon>
        <taxon>Bacillota</taxon>
        <taxon>Clostridia</taxon>
        <taxon>Eubacteriales</taxon>
        <taxon>Oscillospiraceae</taxon>
        <taxon>Anaerofilum</taxon>
    </lineage>
</organism>
<gene>
    <name evidence="1" type="ORF">H8S23_05750</name>
</gene>
<evidence type="ECO:0000313" key="1">
    <source>
        <dbReference type="EMBL" id="MBC5581003.1"/>
    </source>
</evidence>
<dbReference type="EMBL" id="JACONZ010000002">
    <property type="protein sequence ID" value="MBC5581003.1"/>
    <property type="molecule type" value="Genomic_DNA"/>
</dbReference>
<proteinExistence type="predicted"/>
<evidence type="ECO:0000313" key="2">
    <source>
        <dbReference type="Proteomes" id="UP000659630"/>
    </source>
</evidence>
<protein>
    <submittedName>
        <fullName evidence="1">Uncharacterized protein</fullName>
    </submittedName>
</protein>
<dbReference type="RefSeq" id="WP_186887378.1">
    <property type="nucleotide sequence ID" value="NZ_JACONZ010000002.1"/>
</dbReference>
<accession>A0A923L1B8</accession>
<reference evidence="1" key="1">
    <citation type="submission" date="2020-08" db="EMBL/GenBank/DDBJ databases">
        <title>Genome public.</title>
        <authorList>
            <person name="Liu C."/>
            <person name="Sun Q."/>
        </authorList>
    </citation>
    <scope>NUCLEOTIDE SEQUENCE</scope>
    <source>
        <strain evidence="1">BX8</strain>
    </source>
</reference>